<keyword evidence="2" id="KW-1185">Reference proteome</keyword>
<accession>A0ABC8U6Q8</accession>
<feature type="non-terminal residue" evidence="1">
    <location>
        <position position="1"/>
    </location>
</feature>
<dbReference type="AlphaFoldDB" id="A0ABC8U6Q8"/>
<dbReference type="Proteomes" id="UP001642360">
    <property type="component" value="Unassembled WGS sequence"/>
</dbReference>
<evidence type="ECO:0000313" key="1">
    <source>
        <dbReference type="EMBL" id="CAK9175392.1"/>
    </source>
</evidence>
<gene>
    <name evidence="1" type="ORF">ILEXP_LOCUS45183</name>
</gene>
<sequence>DVKSIRVFCKVREVVSVRSGRLVLHQKIPAVSEICAGTRWIPEMSAEKGFSLIRQLTVENSEGVVCYKESVLHWFAFELGAVSLKAWSWTAGSSPIFRRQGAGGMLGAGL</sequence>
<name>A0ABC8U6Q8_9AQUA</name>
<organism evidence="1 2">
    <name type="scientific">Ilex paraguariensis</name>
    <name type="common">yerba mate</name>
    <dbReference type="NCBI Taxonomy" id="185542"/>
    <lineage>
        <taxon>Eukaryota</taxon>
        <taxon>Viridiplantae</taxon>
        <taxon>Streptophyta</taxon>
        <taxon>Embryophyta</taxon>
        <taxon>Tracheophyta</taxon>
        <taxon>Spermatophyta</taxon>
        <taxon>Magnoliopsida</taxon>
        <taxon>eudicotyledons</taxon>
        <taxon>Gunneridae</taxon>
        <taxon>Pentapetalae</taxon>
        <taxon>asterids</taxon>
        <taxon>campanulids</taxon>
        <taxon>Aquifoliales</taxon>
        <taxon>Aquifoliaceae</taxon>
        <taxon>Ilex</taxon>
    </lineage>
</organism>
<proteinExistence type="predicted"/>
<dbReference type="EMBL" id="CAUOFW020006602">
    <property type="protein sequence ID" value="CAK9175392.1"/>
    <property type="molecule type" value="Genomic_DNA"/>
</dbReference>
<protein>
    <submittedName>
        <fullName evidence="1">Uncharacterized protein</fullName>
    </submittedName>
</protein>
<evidence type="ECO:0000313" key="2">
    <source>
        <dbReference type="Proteomes" id="UP001642360"/>
    </source>
</evidence>
<reference evidence="1 2" key="1">
    <citation type="submission" date="2024-02" db="EMBL/GenBank/DDBJ databases">
        <authorList>
            <person name="Vignale AGUSTIN F."/>
            <person name="Sosa J E."/>
            <person name="Modenutti C."/>
        </authorList>
    </citation>
    <scope>NUCLEOTIDE SEQUENCE [LARGE SCALE GENOMIC DNA]</scope>
</reference>
<comment type="caution">
    <text evidence="1">The sequence shown here is derived from an EMBL/GenBank/DDBJ whole genome shotgun (WGS) entry which is preliminary data.</text>
</comment>